<dbReference type="InterPro" id="IPR012778">
    <property type="entry name" value="Pept_M1_aminopeptidase"/>
</dbReference>
<dbReference type="InterPro" id="IPR042097">
    <property type="entry name" value="Aminopeptidase_N-like_N_sf"/>
</dbReference>
<comment type="catalytic activity">
    <reaction evidence="1">
        <text>Release of an N-terminal amino acid, Xaa-|-Yaa- from a peptide, amide or arylamide. Xaa is preferably Ala, but may be most amino acids including Pro (slow action). When a terminal hydrophobic residue is followed by a prolyl residue, the two may be released as an intact Xaa-Pro dipeptide.</text>
        <dbReference type="EC" id="3.4.11.2"/>
    </reaction>
</comment>
<dbReference type="Pfam" id="PF01433">
    <property type="entry name" value="Peptidase_M1"/>
    <property type="match status" value="1"/>
</dbReference>
<comment type="similarity">
    <text evidence="3">Belongs to the peptidase M1 family.</text>
</comment>
<dbReference type="PANTHER" id="PTHR11533">
    <property type="entry name" value="PROTEASE M1 ZINC METALLOPROTEASE"/>
    <property type="match status" value="1"/>
</dbReference>
<dbReference type="GO" id="GO:0016285">
    <property type="term" value="F:alanyl aminopeptidase activity"/>
    <property type="evidence" value="ECO:0007669"/>
    <property type="project" value="UniProtKB-EC"/>
</dbReference>
<dbReference type="AlphaFoldDB" id="A0A2V5IPD7"/>
<protein>
    <recommendedName>
        <fullName evidence="5">Aminopeptidase N</fullName>
        <ecNumber evidence="4">3.4.11.2</ecNumber>
    </recommendedName>
    <alternativeName>
        <fullName evidence="12">Alanine aminopeptidase</fullName>
    </alternativeName>
    <alternativeName>
        <fullName evidence="13">Lysyl aminopeptidase</fullName>
    </alternativeName>
</protein>
<name>A0A2V5IPD7_9MICC</name>
<dbReference type="GO" id="GO:0005615">
    <property type="term" value="C:extracellular space"/>
    <property type="evidence" value="ECO:0007669"/>
    <property type="project" value="TreeGrafter"/>
</dbReference>
<keyword evidence="7" id="KW-0645">Protease</keyword>
<dbReference type="InterPro" id="IPR024571">
    <property type="entry name" value="ERAP1-like_C_dom"/>
</dbReference>
<dbReference type="InterPro" id="IPR027268">
    <property type="entry name" value="Peptidase_M4/M1_CTD_sf"/>
</dbReference>
<feature type="domain" description="Aminopeptidase N-like N-terminal" evidence="16">
    <location>
        <begin position="21"/>
        <end position="192"/>
    </location>
</feature>
<dbReference type="SUPFAM" id="SSF63737">
    <property type="entry name" value="Leukotriene A4 hydrolase N-terminal domain"/>
    <property type="match status" value="1"/>
</dbReference>
<sequence length="870" mass="94762">MSNINLLRSEAAARKARVSVSHYDVELDLSQAADLSVPGFSSRTTINFSANSTAGTFLDFIGLSVESVRLNGQELNVSEVVDAQRIKLPILAPENEVVVTATAAYSSSGEGLHRFVDPADGQTYTYTQYEPADARRVFANFEQPDLKSPYTFHVTAPNGWEVASNQSVALKSIGADATRWDFDTTLPISTYITTVLAGPYFKAEDHFSMSFGTSSKHHGETLDIPLAAYCRASLAPNFDSAEIFQVTKAGLAYFNELFDFPYPFGKYDQAFVPEYNLGAMENPGLVTFTEAYVFTSRATDSAYQKRANTIMHEMAHMWFGDLVTMGWWDDLWLKESFADFMGHLAVSEATPWGSKSWTLFASSRKAWAYTQDQLPTTHPITADIPDLEAAKANFDGITYAKGASVLKQLVAYVGKDAFFAGAREYFVAHQYANTSLTDLLTPLSAASGRELGEWAQKWLQTSGMSTLTPRLDIADGKIASLEITQLSVDPITGLESLRPHRLAVGFFTNDGGTLVRTHSITLDVAGSVTQVPGAAGLPAPDLVLVNDEDLSYAKVRFDDVSLASALASVSTIADPLSRSLVWSVLWNATRDALLPAELYLNAVAHHGGGESDISLLQTLADNAIHALGAYCPAGKRAAAREHVITGFRAHLSQSVPGSDEQLVWTRALAVVGRGSDTQVASSRALLAGVDVPEGLSVDGELRWLLWQQLAARGQATSAELDAELAANTTAEFRAHHVTAVAALPEAERKAQAWQEAVEQTKLSNQLLSATIAGFMMAGAELLDPYVEPYFEVLEKIWAERSLGIAGRIVRELFPAHQDLLPGALPEQQPVLVRTDRWLAEHATAANGLRRIILEQRDQLHRSLRAQALQR</sequence>
<proteinExistence type="inferred from homology"/>
<organism evidence="17 18">
    <name type="scientific">Arthrobacter psychrolactophilus</name>
    <dbReference type="NCBI Taxonomy" id="92442"/>
    <lineage>
        <taxon>Bacteria</taxon>
        <taxon>Bacillati</taxon>
        <taxon>Actinomycetota</taxon>
        <taxon>Actinomycetes</taxon>
        <taxon>Micrococcales</taxon>
        <taxon>Micrococcaceae</taxon>
        <taxon>Arthrobacter</taxon>
    </lineage>
</organism>
<dbReference type="EMBL" id="QJVC01000008">
    <property type="protein sequence ID" value="PYI38425.1"/>
    <property type="molecule type" value="Genomic_DNA"/>
</dbReference>
<evidence type="ECO:0000256" key="1">
    <source>
        <dbReference type="ARBA" id="ARBA00000098"/>
    </source>
</evidence>
<evidence type="ECO:0000256" key="9">
    <source>
        <dbReference type="ARBA" id="ARBA00022801"/>
    </source>
</evidence>
<dbReference type="SUPFAM" id="SSF55486">
    <property type="entry name" value="Metalloproteases ('zincins'), catalytic domain"/>
    <property type="match status" value="1"/>
</dbReference>
<dbReference type="GO" id="GO:0005737">
    <property type="term" value="C:cytoplasm"/>
    <property type="evidence" value="ECO:0007669"/>
    <property type="project" value="TreeGrafter"/>
</dbReference>
<dbReference type="NCBIfam" id="TIGR02412">
    <property type="entry name" value="pepN_strep_liv"/>
    <property type="match status" value="1"/>
</dbReference>
<dbReference type="GO" id="GO:0016020">
    <property type="term" value="C:membrane"/>
    <property type="evidence" value="ECO:0007669"/>
    <property type="project" value="TreeGrafter"/>
</dbReference>
<evidence type="ECO:0000259" key="15">
    <source>
        <dbReference type="Pfam" id="PF11838"/>
    </source>
</evidence>
<evidence type="ECO:0000256" key="5">
    <source>
        <dbReference type="ARBA" id="ARBA00015611"/>
    </source>
</evidence>
<dbReference type="GO" id="GO:0042277">
    <property type="term" value="F:peptide binding"/>
    <property type="evidence" value="ECO:0007669"/>
    <property type="project" value="TreeGrafter"/>
</dbReference>
<evidence type="ECO:0000256" key="2">
    <source>
        <dbReference type="ARBA" id="ARBA00001947"/>
    </source>
</evidence>
<keyword evidence="8" id="KW-0479">Metal-binding</keyword>
<dbReference type="GO" id="GO:0070006">
    <property type="term" value="F:metalloaminopeptidase activity"/>
    <property type="evidence" value="ECO:0007669"/>
    <property type="project" value="TreeGrafter"/>
</dbReference>
<keyword evidence="9" id="KW-0378">Hydrolase</keyword>
<dbReference type="InterPro" id="IPR050344">
    <property type="entry name" value="Peptidase_M1_aminopeptidases"/>
</dbReference>
<dbReference type="Pfam" id="PF11838">
    <property type="entry name" value="ERAP1_C"/>
    <property type="match status" value="1"/>
</dbReference>
<dbReference type="GO" id="GO:0008270">
    <property type="term" value="F:zinc ion binding"/>
    <property type="evidence" value="ECO:0007669"/>
    <property type="project" value="InterPro"/>
</dbReference>
<dbReference type="FunFam" id="2.60.40.1730:FF:000010">
    <property type="entry name" value="Putative aminopeptidase N"/>
    <property type="match status" value="1"/>
</dbReference>
<evidence type="ECO:0000256" key="7">
    <source>
        <dbReference type="ARBA" id="ARBA00022670"/>
    </source>
</evidence>
<dbReference type="OrthoDB" id="100605at2"/>
<dbReference type="CDD" id="cd09602">
    <property type="entry name" value="M1_APN"/>
    <property type="match status" value="1"/>
</dbReference>
<keyword evidence="18" id="KW-1185">Reference proteome</keyword>
<evidence type="ECO:0000259" key="16">
    <source>
        <dbReference type="Pfam" id="PF17900"/>
    </source>
</evidence>
<comment type="cofactor">
    <cofactor evidence="2">
        <name>Zn(2+)</name>
        <dbReference type="ChEBI" id="CHEBI:29105"/>
    </cofactor>
</comment>
<comment type="caution">
    <text evidence="17">The sequence shown here is derived from an EMBL/GenBank/DDBJ whole genome shotgun (WGS) entry which is preliminary data.</text>
</comment>
<feature type="domain" description="Peptidase M1 membrane alanine aminopeptidase" evidence="14">
    <location>
        <begin position="245"/>
        <end position="458"/>
    </location>
</feature>
<dbReference type="Proteomes" id="UP000247980">
    <property type="component" value="Unassembled WGS sequence"/>
</dbReference>
<evidence type="ECO:0000256" key="6">
    <source>
        <dbReference type="ARBA" id="ARBA00022438"/>
    </source>
</evidence>
<evidence type="ECO:0000256" key="3">
    <source>
        <dbReference type="ARBA" id="ARBA00010136"/>
    </source>
</evidence>
<evidence type="ECO:0000313" key="18">
    <source>
        <dbReference type="Proteomes" id="UP000247980"/>
    </source>
</evidence>
<dbReference type="EC" id="3.4.11.2" evidence="4"/>
<evidence type="ECO:0000313" key="17">
    <source>
        <dbReference type="EMBL" id="PYI38425.1"/>
    </source>
</evidence>
<gene>
    <name evidence="17" type="primary">pepN</name>
    <name evidence="17" type="ORF">CVS30_09850</name>
</gene>
<evidence type="ECO:0000256" key="8">
    <source>
        <dbReference type="ARBA" id="ARBA00022723"/>
    </source>
</evidence>
<evidence type="ECO:0000259" key="14">
    <source>
        <dbReference type="Pfam" id="PF01433"/>
    </source>
</evidence>
<accession>A0A2V5IPD7</accession>
<dbReference type="GO" id="GO:0006508">
    <property type="term" value="P:proteolysis"/>
    <property type="evidence" value="ECO:0007669"/>
    <property type="project" value="UniProtKB-KW"/>
</dbReference>
<dbReference type="FunFam" id="1.10.390.10:FF:000004">
    <property type="entry name" value="Aminopeptidase N"/>
    <property type="match status" value="1"/>
</dbReference>
<reference evidence="17 18" key="1">
    <citation type="submission" date="2018-05" db="EMBL/GenBank/DDBJ databases">
        <title>Genetic diversity of glacier-inhabiting Cryobacterium bacteria in China and description of Cryobacterium mengkeensis sp. nov. and Arthrobacter glacialis sp. nov.</title>
        <authorList>
            <person name="Liu Q."/>
            <person name="Xin Y.-H."/>
        </authorList>
    </citation>
    <scope>NUCLEOTIDE SEQUENCE [LARGE SCALE GENOMIC DNA]</scope>
    <source>
        <strain evidence="17 18">B7</strain>
    </source>
</reference>
<dbReference type="RefSeq" id="WP_110485172.1">
    <property type="nucleotide sequence ID" value="NZ_QJVC01000008.1"/>
</dbReference>
<keyword evidence="6 17" id="KW-0031">Aminopeptidase</keyword>
<dbReference type="InterPro" id="IPR014782">
    <property type="entry name" value="Peptidase_M1_dom"/>
</dbReference>
<dbReference type="Gene3D" id="1.10.390.10">
    <property type="entry name" value="Neutral Protease Domain 2"/>
    <property type="match status" value="1"/>
</dbReference>
<dbReference type="Gene3D" id="2.60.40.1730">
    <property type="entry name" value="tricorn interacting facor f3 domain"/>
    <property type="match status" value="1"/>
</dbReference>
<dbReference type="GO" id="GO:0043171">
    <property type="term" value="P:peptide catabolic process"/>
    <property type="evidence" value="ECO:0007669"/>
    <property type="project" value="TreeGrafter"/>
</dbReference>
<dbReference type="PANTHER" id="PTHR11533:SF174">
    <property type="entry name" value="PUROMYCIN-SENSITIVE AMINOPEPTIDASE-RELATED"/>
    <property type="match status" value="1"/>
</dbReference>
<keyword evidence="11" id="KW-0482">Metalloprotease</keyword>
<evidence type="ECO:0000256" key="10">
    <source>
        <dbReference type="ARBA" id="ARBA00022833"/>
    </source>
</evidence>
<evidence type="ECO:0000256" key="4">
    <source>
        <dbReference type="ARBA" id="ARBA00012564"/>
    </source>
</evidence>
<feature type="domain" description="ERAP1-like C-terminal" evidence="15">
    <location>
        <begin position="542"/>
        <end position="861"/>
    </location>
</feature>
<dbReference type="PRINTS" id="PR00756">
    <property type="entry name" value="ALADIPTASE"/>
</dbReference>
<dbReference type="InterPro" id="IPR045357">
    <property type="entry name" value="Aminopeptidase_N-like_N"/>
</dbReference>
<evidence type="ECO:0000256" key="11">
    <source>
        <dbReference type="ARBA" id="ARBA00023049"/>
    </source>
</evidence>
<dbReference type="InterPro" id="IPR001930">
    <property type="entry name" value="Peptidase_M1"/>
</dbReference>
<dbReference type="Pfam" id="PF17900">
    <property type="entry name" value="Peptidase_M1_N"/>
    <property type="match status" value="1"/>
</dbReference>
<evidence type="ECO:0000256" key="13">
    <source>
        <dbReference type="ARBA" id="ARBA00031533"/>
    </source>
</evidence>
<keyword evidence="10" id="KW-0862">Zinc</keyword>
<evidence type="ECO:0000256" key="12">
    <source>
        <dbReference type="ARBA" id="ARBA00029811"/>
    </source>
</evidence>